<dbReference type="AlphaFoldDB" id="A0A1B6E135"/>
<name>A0A1B6E135_9HEMI</name>
<dbReference type="PANTHER" id="PTHR10380">
    <property type="entry name" value="CUTICLE PROTEIN"/>
    <property type="match status" value="1"/>
</dbReference>
<accession>A0A1B6E135</accession>
<proteinExistence type="predicted"/>
<evidence type="ECO:0000313" key="3">
    <source>
        <dbReference type="EMBL" id="JAS31597.1"/>
    </source>
</evidence>
<feature type="region of interest" description="Disordered" evidence="2">
    <location>
        <begin position="1"/>
        <end position="31"/>
    </location>
</feature>
<dbReference type="PROSITE" id="PS51155">
    <property type="entry name" value="CHIT_BIND_RR_2"/>
    <property type="match status" value="3"/>
</dbReference>
<feature type="non-terminal residue" evidence="3">
    <location>
        <position position="1"/>
    </location>
</feature>
<dbReference type="GO" id="GO:0008010">
    <property type="term" value="F:structural constituent of chitin-based larval cuticle"/>
    <property type="evidence" value="ECO:0007669"/>
    <property type="project" value="TreeGrafter"/>
</dbReference>
<feature type="region of interest" description="Disordered" evidence="2">
    <location>
        <begin position="284"/>
        <end position="418"/>
    </location>
</feature>
<dbReference type="EMBL" id="GEDC01005701">
    <property type="protein sequence ID" value="JAS31597.1"/>
    <property type="molecule type" value="Transcribed_RNA"/>
</dbReference>
<keyword evidence="1" id="KW-0193">Cuticle</keyword>
<dbReference type="InterPro" id="IPR050468">
    <property type="entry name" value="Cuticle_Struct_Prot"/>
</dbReference>
<evidence type="ECO:0000256" key="1">
    <source>
        <dbReference type="PROSITE-ProRule" id="PRU00497"/>
    </source>
</evidence>
<dbReference type="PANTHER" id="PTHR10380:SF235">
    <property type="entry name" value="CUTICULAR PROTEIN 73D, ISOFORM B"/>
    <property type="match status" value="1"/>
</dbReference>
<sequence>YNNGDEGGHYHSVGATADNTVSGRYGYREPGSGRVLQTAYTAGDRGFRARGPTIARRMDLSQAKIPYNPPVNPESPDYKPSYSGYHDPNEDPSYDFAFRTPTYSRKETAGPRGDITGAYSYIDDAGERHNVQFEAGSQTGFLVKTAFPDSTPYNGVFFRGPDGKPGGPARGRTSIQRGADGSYRFISSGPDQQRMEVSDAQNNVRGSYTYIDDKGAQRTVHYIAGPNIGYKVINKGVGNLSPLFPYTRPNYALPSLIPPLPPKNNNKPDLTPNLPIPDTPNFDLFGGKPTKTPPPTPPSFDDGVFAENSPTPIGSANDFLPDDLFFGPDTPQLPSFDTKLGDDPSDFSINDDPSDDPPTKPSTTAKPTVRPNNEFLPPFPTFSDSEPPFQNKPFPTPTNNDDDFLSKPFSSLPPPSRESRYYRVNKYKKIRTRTPLRSFYIKDNDSEATNFTGFPPGVAIKARVQSLSVNPYGSKIPPPGLALEQHSGKSQRR</sequence>
<dbReference type="Pfam" id="PF00379">
    <property type="entry name" value="Chitin_bind_4"/>
    <property type="match status" value="3"/>
</dbReference>
<protein>
    <submittedName>
        <fullName evidence="3">Uncharacterized protein</fullName>
    </submittedName>
</protein>
<dbReference type="InterPro" id="IPR000618">
    <property type="entry name" value="Insect_cuticle"/>
</dbReference>
<reference evidence="3" key="1">
    <citation type="submission" date="2015-12" db="EMBL/GenBank/DDBJ databases">
        <title>De novo transcriptome assembly of four potential Pierce s Disease insect vectors from Arizona vineyards.</title>
        <authorList>
            <person name="Tassone E.E."/>
        </authorList>
    </citation>
    <scope>NUCLEOTIDE SEQUENCE</scope>
</reference>
<dbReference type="GO" id="GO:0062129">
    <property type="term" value="C:chitin-based extracellular matrix"/>
    <property type="evidence" value="ECO:0007669"/>
    <property type="project" value="TreeGrafter"/>
</dbReference>
<feature type="region of interest" description="Disordered" evidence="2">
    <location>
        <begin position="471"/>
        <end position="493"/>
    </location>
</feature>
<organism evidence="3">
    <name type="scientific">Clastoptera arizonana</name>
    <name type="common">Arizona spittle bug</name>
    <dbReference type="NCBI Taxonomy" id="38151"/>
    <lineage>
        <taxon>Eukaryota</taxon>
        <taxon>Metazoa</taxon>
        <taxon>Ecdysozoa</taxon>
        <taxon>Arthropoda</taxon>
        <taxon>Hexapoda</taxon>
        <taxon>Insecta</taxon>
        <taxon>Pterygota</taxon>
        <taxon>Neoptera</taxon>
        <taxon>Paraneoptera</taxon>
        <taxon>Hemiptera</taxon>
        <taxon>Auchenorrhyncha</taxon>
        <taxon>Cercopoidea</taxon>
        <taxon>Clastopteridae</taxon>
        <taxon>Clastoptera</taxon>
    </lineage>
</organism>
<gene>
    <name evidence="3" type="ORF">g.3546</name>
</gene>
<evidence type="ECO:0000256" key="2">
    <source>
        <dbReference type="SAM" id="MobiDB-lite"/>
    </source>
</evidence>
<feature type="compositionally biased region" description="Low complexity" evidence="2">
    <location>
        <begin position="318"/>
        <end position="329"/>
    </location>
</feature>